<protein>
    <submittedName>
        <fullName evidence="2">Uncharacterized protein</fullName>
    </submittedName>
</protein>
<name>A0A964E3N5_9PROT</name>
<keyword evidence="3" id="KW-1185">Reference proteome</keyword>
<feature type="compositionally biased region" description="Gly residues" evidence="1">
    <location>
        <begin position="29"/>
        <end position="38"/>
    </location>
</feature>
<dbReference type="EMBL" id="JAESVA010000003">
    <property type="protein sequence ID" value="MCB8880427.1"/>
    <property type="molecule type" value="Genomic_DNA"/>
</dbReference>
<gene>
    <name evidence="2" type="ORF">ACELLULO517_09305</name>
</gene>
<evidence type="ECO:0000256" key="1">
    <source>
        <dbReference type="SAM" id="MobiDB-lite"/>
    </source>
</evidence>
<comment type="caution">
    <text evidence="2">The sequence shown here is derived from an EMBL/GenBank/DDBJ whole genome shotgun (WGS) entry which is preliminary data.</text>
</comment>
<sequence length="697" mass="71999">MLFAAPNMPLLVTAGLSLLTSPGETSPGSGNGDGGGDDGSSPGPTPADISGLSGWWDAGTATSWNTPVATLADLSGGSTTITPYHYYTGTGVTPAVLMTTPRLNGLLGGIGAPTAQASYTPTLDADTGLTVSALSLSPDIAWTLVLVWSRPNRRQGTYYFNTNPVALITVNGTVVLSLSSIGNTLSLFPTGANVTLSASLARRHSQAIILRNTPGAGVDAWLDGVLVVSGVANPLPAGVTGPVTLLHDMTLQGAAQLWFHELATWPRALTAAEVTMLITYTARWSLGTRKGVSLLIMGQSNSSYFVASGGAQLMANGLAWYLGALAGNIIFQPSGSYFDPDRYTQVNGHPISNSTAPLFPPGAGSGTFLTNPGDGSDPATWALGPDGLATQAYLTGASAIPTAEDLNDIGAILWPWTEQDSTAPYAQKALYTGTIKRLATLTRAMLGRNADNLPLLMWNAIPYESDTGLQMVREAIADIAADGTDNLNLFLTQTADSIPLNATYDPTSGLWSGGDATHRDETDEITFGLRGAHGAARAISAAGFADAITTIPGTMPFLGPKILTAQLNASTVIITIQHDQGNDILLPLQAALGAGWAVMDGGTVASPGPIITAIAASRIDATHLQITLASAPTHAAANCLLFYPYGSTQIGRGDAVTDNFATVGWPAGWEMTAQLGSAWAMNFPLQATSYGIPLSAT</sequence>
<feature type="region of interest" description="Disordered" evidence="1">
    <location>
        <begin position="19"/>
        <end position="52"/>
    </location>
</feature>
<proteinExistence type="predicted"/>
<organism evidence="2 3">
    <name type="scientific">Acidisoma cellulosilyticum</name>
    <dbReference type="NCBI Taxonomy" id="2802395"/>
    <lineage>
        <taxon>Bacteria</taxon>
        <taxon>Pseudomonadati</taxon>
        <taxon>Pseudomonadota</taxon>
        <taxon>Alphaproteobacteria</taxon>
        <taxon>Acetobacterales</taxon>
        <taxon>Acidocellaceae</taxon>
        <taxon>Acidisoma</taxon>
    </lineage>
</organism>
<evidence type="ECO:0000313" key="2">
    <source>
        <dbReference type="EMBL" id="MCB8880427.1"/>
    </source>
</evidence>
<evidence type="ECO:0000313" key="3">
    <source>
        <dbReference type="Proteomes" id="UP000721844"/>
    </source>
</evidence>
<reference evidence="2 3" key="1">
    <citation type="journal article" date="2021" name="Microorganisms">
        <title>Acidisoma silvae sp. nov. and Acidisomacellulosilytica sp. nov., Two Acidophilic Bacteria Isolated from Decaying Wood, Hydrolyzing Cellulose and Producing Poly-3-hydroxybutyrate.</title>
        <authorList>
            <person name="Mieszkin S."/>
            <person name="Pouder E."/>
            <person name="Uroz S."/>
            <person name="Simon-Colin C."/>
            <person name="Alain K."/>
        </authorList>
    </citation>
    <scope>NUCLEOTIDE SEQUENCE [LARGE SCALE GENOMIC DNA]</scope>
    <source>
        <strain evidence="2 3">HW T5.17</strain>
    </source>
</reference>
<feature type="compositionally biased region" description="Low complexity" evidence="1">
    <location>
        <begin position="39"/>
        <end position="48"/>
    </location>
</feature>
<accession>A0A964E3N5</accession>
<dbReference type="AlphaFoldDB" id="A0A964E3N5"/>
<dbReference type="Proteomes" id="UP000721844">
    <property type="component" value="Unassembled WGS sequence"/>
</dbReference>